<dbReference type="EnsemblPlants" id="AVESA.00010b.r2.4CG1251890.2">
    <property type="protein sequence ID" value="AVESA.00010b.r2.4CG1251890.2.CDS.1"/>
    <property type="gene ID" value="AVESA.00010b.r2.4CG1251890"/>
</dbReference>
<reference evidence="1" key="1">
    <citation type="submission" date="2021-05" db="EMBL/GenBank/DDBJ databases">
        <authorList>
            <person name="Scholz U."/>
            <person name="Mascher M."/>
            <person name="Fiebig A."/>
        </authorList>
    </citation>
    <scope>NUCLEOTIDE SEQUENCE [LARGE SCALE GENOMIC DNA]</scope>
</reference>
<reference evidence="1" key="2">
    <citation type="submission" date="2025-09" db="UniProtKB">
        <authorList>
            <consortium name="EnsemblPlants"/>
        </authorList>
    </citation>
    <scope>IDENTIFICATION</scope>
</reference>
<organism evidence="1 2">
    <name type="scientific">Avena sativa</name>
    <name type="common">Oat</name>
    <dbReference type="NCBI Taxonomy" id="4498"/>
    <lineage>
        <taxon>Eukaryota</taxon>
        <taxon>Viridiplantae</taxon>
        <taxon>Streptophyta</taxon>
        <taxon>Embryophyta</taxon>
        <taxon>Tracheophyta</taxon>
        <taxon>Spermatophyta</taxon>
        <taxon>Magnoliopsida</taxon>
        <taxon>Liliopsida</taxon>
        <taxon>Poales</taxon>
        <taxon>Poaceae</taxon>
        <taxon>BOP clade</taxon>
        <taxon>Pooideae</taxon>
        <taxon>Poodae</taxon>
        <taxon>Poeae</taxon>
        <taxon>Poeae Chloroplast Group 1 (Aveneae type)</taxon>
        <taxon>Aveninae</taxon>
        <taxon>Avena</taxon>
    </lineage>
</organism>
<protein>
    <submittedName>
        <fullName evidence="1">Uncharacterized protein</fullName>
    </submittedName>
</protein>
<accession>A0ACD5WKY3</accession>
<evidence type="ECO:0000313" key="2">
    <source>
        <dbReference type="Proteomes" id="UP001732700"/>
    </source>
</evidence>
<name>A0ACD5WKY3_AVESA</name>
<sequence>MLLGHLSRNLPTTSTTDDNHQKPTHQLMLLWAPFLLIHLGGQDTVTAFSLEDNELWLRHLLNLLCQACLVLYVLRKFVALAQYQLVISAAFLFVAGIIKYGERIWALKLGSQKGLRTSTSTEVKYREVEDSERHSTYQAIVMYAAIHTEEGVRDIFAGRKMLDMREAIGRKFRYIHVYADEEAQIGETEVNFKRVEIELSIMYDDLFTKSRVIRTRPGAILRCVSLASMVVGFVLYVKMMSSSADTEQTTAVYNNDNRSRVDAAITYILFVGAFCLEGCSFFIVMMSPWAWPFMGTQAGCFSRVLFNQVVWPIFSRIQPETKPWWSNSMGQYNFWSWRSISIQGLWEKIHDTKHAKVTTEIKKLIHELLRPRHPKLMPILVPESYKFVLQLPFEELLLSLHVWTEVVVHKADKSMNTSNLTLAGKEARQRLMDTCKRLSDYMFYLLVEHPAMLPVSTNVQDVMTKAADSRWAWLYSLEKLTTHYAGPGRDFWQGQSPFLEQQGAIDVELRRLQMLWVRILLYAAGKSRPEEHARRLSTGGELITLVWLLMAHRGLGNVKVGISLSQEDDTGIGHLLYW</sequence>
<keyword evidence="2" id="KW-1185">Reference proteome</keyword>
<evidence type="ECO:0000313" key="1">
    <source>
        <dbReference type="EnsemblPlants" id="AVESA.00010b.r2.4CG1251890.2.CDS.1"/>
    </source>
</evidence>
<proteinExistence type="predicted"/>
<dbReference type="Proteomes" id="UP001732700">
    <property type="component" value="Chromosome 4C"/>
</dbReference>